<dbReference type="GO" id="GO:0005634">
    <property type="term" value="C:nucleus"/>
    <property type="evidence" value="ECO:0007669"/>
    <property type="project" value="EnsemblFungi"/>
</dbReference>
<dbReference type="GO" id="GO:0030466">
    <property type="term" value="P:silent mating-type cassette heterochromatin formation"/>
    <property type="evidence" value="ECO:0007669"/>
    <property type="project" value="EnsemblFungi"/>
</dbReference>
<dbReference type="VEuPathDB" id="FungiDB:SOCG_02671"/>
<dbReference type="Proteomes" id="UP000016088">
    <property type="component" value="Unassembled WGS sequence"/>
</dbReference>
<dbReference type="GO" id="GO:0140727">
    <property type="term" value="P:siRNA-mediated pericentric heterochromatin formation"/>
    <property type="evidence" value="ECO:0007669"/>
    <property type="project" value="EnsemblFungi"/>
</dbReference>
<keyword evidence="4" id="KW-1185">Reference proteome</keyword>
<keyword evidence="1" id="KW-0812">Transmembrane</keyword>
<protein>
    <submittedName>
        <fullName evidence="3">Fungal protein</fullName>
    </submittedName>
</protein>
<dbReference type="OMA" id="GLSFWDP"/>
<dbReference type="InterPro" id="IPR057227">
    <property type="entry name" value="DUF7905"/>
</dbReference>
<feature type="domain" description="DUF7905" evidence="2">
    <location>
        <begin position="275"/>
        <end position="579"/>
    </location>
</feature>
<feature type="transmembrane region" description="Helical" evidence="1">
    <location>
        <begin position="293"/>
        <end position="312"/>
    </location>
</feature>
<dbReference type="Pfam" id="PF25482">
    <property type="entry name" value="DUF7905"/>
    <property type="match status" value="1"/>
</dbReference>
<evidence type="ECO:0000313" key="4">
    <source>
        <dbReference type="Proteomes" id="UP000016088"/>
    </source>
</evidence>
<keyword evidence="1" id="KW-0472">Membrane</keyword>
<organism evidence="3 4">
    <name type="scientific">Schizosaccharomyces octosporus (strain yFS286)</name>
    <name type="common">Fission yeast</name>
    <name type="synonym">Octosporomyces octosporus</name>
    <dbReference type="NCBI Taxonomy" id="483514"/>
    <lineage>
        <taxon>Eukaryota</taxon>
        <taxon>Fungi</taxon>
        <taxon>Dikarya</taxon>
        <taxon>Ascomycota</taxon>
        <taxon>Taphrinomycotina</taxon>
        <taxon>Schizosaccharomycetes</taxon>
        <taxon>Schizosaccharomycetales</taxon>
        <taxon>Schizosaccharomycetaceae</taxon>
        <taxon>Schizosaccharomyces</taxon>
    </lineage>
</organism>
<keyword evidence="1" id="KW-1133">Transmembrane helix</keyword>
<evidence type="ECO:0000256" key="1">
    <source>
        <dbReference type="SAM" id="Phobius"/>
    </source>
</evidence>
<dbReference type="RefSeq" id="XP_013016616.1">
    <property type="nucleotide sequence ID" value="XM_013161162.1"/>
</dbReference>
<gene>
    <name evidence="3" type="ORF">SOCG_02671</name>
</gene>
<dbReference type="GeneID" id="25031646"/>
<accession>S9PZQ5</accession>
<dbReference type="AlphaFoldDB" id="S9PZQ5"/>
<dbReference type="OrthoDB" id="4739136at2759"/>
<evidence type="ECO:0000259" key="2">
    <source>
        <dbReference type="Pfam" id="PF25482"/>
    </source>
</evidence>
<proteinExistence type="predicted"/>
<dbReference type="HOGENOM" id="CLU_467812_0_0_1"/>
<dbReference type="GO" id="GO:0005721">
    <property type="term" value="C:pericentric heterochromatin"/>
    <property type="evidence" value="ECO:0007669"/>
    <property type="project" value="EnsemblFungi"/>
</dbReference>
<dbReference type="EMBL" id="KE503206">
    <property type="protein sequence ID" value="EPX73447.1"/>
    <property type="molecule type" value="Genomic_DNA"/>
</dbReference>
<evidence type="ECO:0000313" key="3">
    <source>
        <dbReference type="EMBL" id="EPX73447.1"/>
    </source>
</evidence>
<sequence length="617" mass="71323">MAKHKSSRDTLQVSRDTDTKFNDPSFRHECVLPSFSDESDFVRFFQRFTFAIRKIERRTLSKFEYDQASGKLFLNSEDTLRARIALDSLQLLLYAKKQNHSSKRAPKKFSEGKKKVYNLQENLEVNKNKREKALLKKLYQELDLSLAFPCEGSFLIPFDDFDVYEYFGGESLVFLNAIRIRFRCYIDYSPNLSLIHIRCQNPSSLKQALHHVKLFYFEQASYHRLKRSHLNLHVLDLNHTCSNLKIFYDREFVLSRKFLPNRIHLRGIPSLSSSSAESLEKIRNDNVQTIKNYTLASIFNVYLYIGVIFMRVKVGVPLFERLKIGENETNTNSIQDASKILLEKQTKSSFLRYLAPNDVSERILSSLESIKDINGKQVFEAFGTDPLIVAHFTLTDIHNSKKILTAVWDKPVGRPNIWYVESSMKDTLSIVHCNLNSLSWNLSIKYGEHFNDSKAYGSFASSIIMDNKDRIYFLNTAEVFVETVAVKLKNKFYHVPSGYHFHLSRFETHSLGKNTYIDSDTQPGIQVYRIGQDTSLLRYGLSFWDSNWDRIFAENQQRSSGSPPTYKPTLQTFFPEGIEAFIFHSQSIVSQVATLANQLNDNHNIFEADNSVSASIV</sequence>
<reference evidence="3 4" key="1">
    <citation type="journal article" date="2011" name="Science">
        <title>Comparative functional genomics of the fission yeasts.</title>
        <authorList>
            <person name="Rhind N."/>
            <person name="Chen Z."/>
            <person name="Yassour M."/>
            <person name="Thompson D.A."/>
            <person name="Haas B.J."/>
            <person name="Habib N."/>
            <person name="Wapinski I."/>
            <person name="Roy S."/>
            <person name="Lin M.F."/>
            <person name="Heiman D.I."/>
            <person name="Young S.K."/>
            <person name="Furuya K."/>
            <person name="Guo Y."/>
            <person name="Pidoux A."/>
            <person name="Chen H.M."/>
            <person name="Robbertse B."/>
            <person name="Goldberg J.M."/>
            <person name="Aoki K."/>
            <person name="Bayne E.H."/>
            <person name="Berlin A.M."/>
            <person name="Desjardins C.A."/>
            <person name="Dobbs E."/>
            <person name="Dukaj L."/>
            <person name="Fan L."/>
            <person name="FitzGerald M.G."/>
            <person name="French C."/>
            <person name="Gujja S."/>
            <person name="Hansen K."/>
            <person name="Keifenheim D."/>
            <person name="Levin J.Z."/>
            <person name="Mosher R.A."/>
            <person name="Mueller C.A."/>
            <person name="Pfiffner J."/>
            <person name="Priest M."/>
            <person name="Russ C."/>
            <person name="Smialowska A."/>
            <person name="Swoboda P."/>
            <person name="Sykes S.M."/>
            <person name="Vaughn M."/>
            <person name="Vengrova S."/>
            <person name="Yoder R."/>
            <person name="Zeng Q."/>
            <person name="Allshire R."/>
            <person name="Baulcombe D."/>
            <person name="Birren B.W."/>
            <person name="Brown W."/>
            <person name="Ekwall K."/>
            <person name="Kellis M."/>
            <person name="Leatherwood J."/>
            <person name="Levin H."/>
            <person name="Margalit H."/>
            <person name="Martienssen R."/>
            <person name="Nieduszynski C.A."/>
            <person name="Spatafora J.W."/>
            <person name="Friedman N."/>
            <person name="Dalgaard J.Z."/>
            <person name="Baumann P."/>
            <person name="Niki H."/>
            <person name="Regev A."/>
            <person name="Nusbaum C."/>
        </authorList>
    </citation>
    <scope>NUCLEOTIDE SEQUENCE [LARGE SCALE GENOMIC DNA]</scope>
    <source>
        <strain evidence="4">yFS286</strain>
    </source>
</reference>
<name>S9PZQ5_SCHOY</name>